<dbReference type="Pfam" id="PF13566">
    <property type="entry name" value="DUF4130"/>
    <property type="match status" value="1"/>
</dbReference>
<dbReference type="Proteomes" id="UP001179181">
    <property type="component" value="Unassembled WGS sequence"/>
</dbReference>
<gene>
    <name evidence="2" type="ORF">FHS68_003162</name>
</gene>
<dbReference type="NCBIfam" id="TIGR03915">
    <property type="entry name" value="SAM_7_link_chp"/>
    <property type="match status" value="1"/>
</dbReference>
<sequence>METYLFDGTLEGLLTSVFYFYQRKTKSIKLVSKEHYLPDVFNNCFTVVSEDEKARRVWNGLKKKLGKEWMLHFYKAFLSEQPDIFQDLFEFARYIIDNAEGAEENYGNKYVLAISQMSHKVHREKHRMEAFIRFQKTSDDIFYAHIEPDYNVLPLLIEHFQNRYADQKWIIYDLKRKYGLFYDLDKVEEIAFDFSSEMSSNLNALPEQFLDPQEELYSVLWKDYFRSTNIPSRKNMKLHIRHVPRRYWKYLSEKQG</sequence>
<protein>
    <submittedName>
        <fullName evidence="2">DNA metabolism protein</fullName>
    </submittedName>
</protein>
<evidence type="ECO:0000313" key="2">
    <source>
        <dbReference type="EMBL" id="NIJ53980.1"/>
    </source>
</evidence>
<comment type="caution">
    <text evidence="2">The sequence shown here is derived from an EMBL/GenBank/DDBJ whole genome shotgun (WGS) entry which is preliminary data.</text>
</comment>
<name>A0ABX0UQM0_9BACT</name>
<evidence type="ECO:0000259" key="1">
    <source>
        <dbReference type="Pfam" id="PF13566"/>
    </source>
</evidence>
<dbReference type="InterPro" id="IPR025404">
    <property type="entry name" value="DUF4130"/>
</dbReference>
<evidence type="ECO:0000313" key="3">
    <source>
        <dbReference type="Proteomes" id="UP001179181"/>
    </source>
</evidence>
<dbReference type="RefSeq" id="WP_167271660.1">
    <property type="nucleotide sequence ID" value="NZ_JAASQJ010000003.1"/>
</dbReference>
<feature type="domain" description="DUF4130" evidence="1">
    <location>
        <begin position="83"/>
        <end position="253"/>
    </location>
</feature>
<proteinExistence type="predicted"/>
<accession>A0ABX0UQM0</accession>
<organism evidence="2 3">
    <name type="scientific">Dyadobacter arcticus</name>
    <dbReference type="NCBI Taxonomy" id="1078754"/>
    <lineage>
        <taxon>Bacteria</taxon>
        <taxon>Pseudomonadati</taxon>
        <taxon>Bacteroidota</taxon>
        <taxon>Cytophagia</taxon>
        <taxon>Cytophagales</taxon>
        <taxon>Spirosomataceae</taxon>
        <taxon>Dyadobacter</taxon>
    </lineage>
</organism>
<dbReference type="EMBL" id="JAASQJ010000003">
    <property type="protein sequence ID" value="NIJ53980.1"/>
    <property type="molecule type" value="Genomic_DNA"/>
</dbReference>
<reference evidence="2 3" key="1">
    <citation type="submission" date="2020-03" db="EMBL/GenBank/DDBJ databases">
        <title>Genomic Encyclopedia of Type Strains, Phase IV (KMG-IV): sequencing the most valuable type-strain genomes for metagenomic binning, comparative biology and taxonomic classification.</title>
        <authorList>
            <person name="Goeker M."/>
        </authorList>
    </citation>
    <scope>NUCLEOTIDE SEQUENCE [LARGE SCALE GENOMIC DNA]</scope>
    <source>
        <strain evidence="2 3">DSM 102865</strain>
    </source>
</reference>
<keyword evidence="3" id="KW-1185">Reference proteome</keyword>
<dbReference type="InterPro" id="IPR023875">
    <property type="entry name" value="DNA_repair_put"/>
</dbReference>